<dbReference type="SUPFAM" id="SSF53098">
    <property type="entry name" value="Ribonuclease H-like"/>
    <property type="match status" value="1"/>
</dbReference>
<dbReference type="Gene3D" id="3.30.420.10">
    <property type="entry name" value="Ribonuclease H-like superfamily/Ribonuclease H"/>
    <property type="match status" value="1"/>
</dbReference>
<dbReference type="InterPro" id="IPR036397">
    <property type="entry name" value="RNaseH_sf"/>
</dbReference>
<sequence>MVSHCLAGRSTWKVVKESTIGSDHYPILFDLCADTDATREDRQRTWRFEEANWCLFKTLSERRLTDVDFGQPIDQLTSTISQIVIEAATASIPKKGGSRRTKVVPWWTRECTTVIKARNKAFKTLKGALCVQNLICYKRKQAEVRRVVKSAKRDYWRKYCDTLGRSTPLERVWTTIRKMSGKRKEYGYPMMKDGDRILVDNGSKAELLARMFSKVHSTETLNTAEIRGREETRRKHLEDLRDAEEHESLINIVFSVAELNTALLKESNATPGRDQISYCMIRNLSDTSKSILVKLFNKVWEEGRLPDQWKEAIIVPICKPGKDPALAESYRPIALTSHLGKIMEKMVNERLLYFLETNDKIKWYQSGFRKGRSTIDPAVHLEHEIRRAQVNRESVVAVFLDVEKAYDMMWKEGLLIRLCQIGITERMYSWIESFLTGRKIFVRIGKEFSTGYDVQNGTPQGSIVSPVLFSIMINEVFGAVDHSMGVSLFADDGVIWKRGRNLQFTMAKMQRELQKVESWALAWGFRFSVSKTKWIVFTRKRIHCQLSLKLYGSDIDKVDCFKYLGIWFDERLTWKTHIGKMTEKCKKVLNILRCLKGNDWGADRTALRALYVGLIRSVLDYGCLVYGSAAKTLLNDLDRVQYQALRLCCGAVKTTQVAALQVEMGEQPLELRRRQIALTYWANLKGHSDSHIAQSVLKPCQEQEKGTGQWRSFGWTIGQEVNELGFSCIDLSPAVALSVLPPWLYDQIIPDFYLLRKGGGVTKNQVQDHIVGRYSGYVKIFTDASKLLDNRVGVAFVLPDISYMASARITDGSAVYTGELVAILMALTWVEDAPLGRYLVCSDSSSALVSMGNVSSDSRQDIVFEILHLLYRIKLRGIEVVFLWVPAHIGVDGNEQADKFAKSAARRSCVGLTIKYSKSEVKSLIKVKLKEKWQAQWDGDGKGRYYYSMQKTVGQCRRSFRSRRDEDIISRVRFGHTGLNSTLKKMGKHDTGLVTSVDRRRRLTM</sequence>
<dbReference type="CDD" id="cd01650">
    <property type="entry name" value="RT_nLTR_like"/>
    <property type="match status" value="1"/>
</dbReference>
<reference evidence="4" key="1">
    <citation type="submission" date="2012-01" db="EMBL/GenBank/DDBJ databases">
        <title>The Genome Sequence of Oreochromis niloticus (Nile Tilapia).</title>
        <authorList>
            <consortium name="Broad Institute Genome Assembly Team"/>
            <consortium name="Broad Institute Sequencing Platform"/>
            <person name="Di Palma F."/>
            <person name="Johnson J."/>
            <person name="Lander E.S."/>
            <person name="Lindblad-Toh K."/>
        </authorList>
    </citation>
    <scope>NUCLEOTIDE SEQUENCE [LARGE SCALE GENOMIC DNA]</scope>
</reference>
<dbReference type="GeneTree" id="ENSGT01060000248530"/>
<dbReference type="Pfam" id="PF00078">
    <property type="entry name" value="RVT_1"/>
    <property type="match status" value="1"/>
</dbReference>
<name>A0A669BIR7_ORENI</name>
<dbReference type="PROSITE" id="PS50878">
    <property type="entry name" value="RT_POL"/>
    <property type="match status" value="1"/>
</dbReference>
<dbReference type="AlphaFoldDB" id="A0A669BIR7"/>
<keyword evidence="4" id="KW-1185">Reference proteome</keyword>
<dbReference type="OMA" id="HRAQNTI"/>
<accession>A0A669BIR7</accession>
<reference evidence="3" key="3">
    <citation type="submission" date="2025-09" db="UniProtKB">
        <authorList>
            <consortium name="Ensembl"/>
        </authorList>
    </citation>
    <scope>IDENTIFICATION</scope>
</reference>
<dbReference type="PANTHER" id="PTHR36688:SF2">
    <property type="entry name" value="ENDONUCLEASE_EXONUCLEASE_PHOSPHATASE DOMAIN-CONTAINING PROTEIN"/>
    <property type="match status" value="1"/>
</dbReference>
<dbReference type="Pfam" id="PF00075">
    <property type="entry name" value="RNase_H"/>
    <property type="match status" value="1"/>
</dbReference>
<evidence type="ECO:0000313" key="4">
    <source>
        <dbReference type="Proteomes" id="UP000005207"/>
    </source>
</evidence>
<reference evidence="3" key="2">
    <citation type="submission" date="2025-08" db="UniProtKB">
        <authorList>
            <consortium name="Ensembl"/>
        </authorList>
    </citation>
    <scope>IDENTIFICATION</scope>
</reference>
<dbReference type="CDD" id="cd09276">
    <property type="entry name" value="Rnase_HI_RT_non_LTR"/>
    <property type="match status" value="1"/>
</dbReference>
<evidence type="ECO:0000259" key="2">
    <source>
        <dbReference type="PROSITE" id="PS50879"/>
    </source>
</evidence>
<dbReference type="InterPro" id="IPR002156">
    <property type="entry name" value="RNaseH_domain"/>
</dbReference>
<dbReference type="InterPro" id="IPR052560">
    <property type="entry name" value="RdDP_mobile_element"/>
</dbReference>
<dbReference type="InterPro" id="IPR000477">
    <property type="entry name" value="RT_dom"/>
</dbReference>
<protein>
    <recommendedName>
        <fullName evidence="5">Reverse transcriptase domain-containing protein</fullName>
    </recommendedName>
</protein>
<dbReference type="GO" id="GO:0006259">
    <property type="term" value="P:DNA metabolic process"/>
    <property type="evidence" value="ECO:0007669"/>
    <property type="project" value="UniProtKB-ARBA"/>
</dbReference>
<dbReference type="GO" id="GO:0004523">
    <property type="term" value="F:RNA-DNA hybrid ribonuclease activity"/>
    <property type="evidence" value="ECO:0007669"/>
    <property type="project" value="InterPro"/>
</dbReference>
<dbReference type="PROSITE" id="PS50879">
    <property type="entry name" value="RNASE_H_1"/>
    <property type="match status" value="1"/>
</dbReference>
<evidence type="ECO:0000313" key="3">
    <source>
        <dbReference type="Ensembl" id="ENSONIP00000034280.1"/>
    </source>
</evidence>
<dbReference type="Ensembl" id="ENSONIT00000079755.1">
    <property type="protein sequence ID" value="ENSONIP00000034280.1"/>
    <property type="gene ID" value="ENSONIG00000030740.1"/>
</dbReference>
<dbReference type="PANTHER" id="PTHR36688">
    <property type="entry name" value="ENDO/EXONUCLEASE/PHOSPHATASE DOMAIN-CONTAINING PROTEIN"/>
    <property type="match status" value="1"/>
</dbReference>
<dbReference type="SUPFAM" id="SSF56672">
    <property type="entry name" value="DNA/RNA polymerases"/>
    <property type="match status" value="1"/>
</dbReference>
<organism evidence="3 4">
    <name type="scientific">Oreochromis niloticus</name>
    <name type="common">Nile tilapia</name>
    <name type="synonym">Tilapia nilotica</name>
    <dbReference type="NCBI Taxonomy" id="8128"/>
    <lineage>
        <taxon>Eukaryota</taxon>
        <taxon>Metazoa</taxon>
        <taxon>Chordata</taxon>
        <taxon>Craniata</taxon>
        <taxon>Vertebrata</taxon>
        <taxon>Euteleostomi</taxon>
        <taxon>Actinopterygii</taxon>
        <taxon>Neopterygii</taxon>
        <taxon>Teleostei</taxon>
        <taxon>Neoteleostei</taxon>
        <taxon>Acanthomorphata</taxon>
        <taxon>Ovalentaria</taxon>
        <taxon>Cichlomorphae</taxon>
        <taxon>Cichliformes</taxon>
        <taxon>Cichlidae</taxon>
        <taxon>African cichlids</taxon>
        <taxon>Pseudocrenilabrinae</taxon>
        <taxon>Oreochromini</taxon>
        <taxon>Oreochromis</taxon>
    </lineage>
</organism>
<proteinExistence type="predicted"/>
<evidence type="ECO:0000259" key="1">
    <source>
        <dbReference type="PROSITE" id="PS50878"/>
    </source>
</evidence>
<feature type="domain" description="RNase H type-1" evidence="2">
    <location>
        <begin position="774"/>
        <end position="906"/>
    </location>
</feature>
<dbReference type="Proteomes" id="UP000005207">
    <property type="component" value="Linkage group LG5"/>
</dbReference>
<evidence type="ECO:0008006" key="5">
    <source>
        <dbReference type="Google" id="ProtNLM"/>
    </source>
</evidence>
<dbReference type="InterPro" id="IPR043502">
    <property type="entry name" value="DNA/RNA_pol_sf"/>
</dbReference>
<dbReference type="InParanoid" id="A0A669BIR7"/>
<dbReference type="GO" id="GO:0003676">
    <property type="term" value="F:nucleic acid binding"/>
    <property type="evidence" value="ECO:0007669"/>
    <property type="project" value="InterPro"/>
</dbReference>
<feature type="domain" description="Reverse transcriptase" evidence="1">
    <location>
        <begin position="298"/>
        <end position="555"/>
    </location>
</feature>
<dbReference type="InterPro" id="IPR012337">
    <property type="entry name" value="RNaseH-like_sf"/>
</dbReference>